<evidence type="ECO:0000313" key="5">
    <source>
        <dbReference type="EMBL" id="KAK9801344.1"/>
    </source>
</evidence>
<dbReference type="EMBL" id="JALJOQ010000077">
    <property type="protein sequence ID" value="KAK9801344.1"/>
    <property type="molecule type" value="Genomic_DNA"/>
</dbReference>
<dbReference type="AlphaFoldDB" id="A0AAW1NW21"/>
<evidence type="ECO:0000259" key="4">
    <source>
        <dbReference type="PROSITE" id="PS50966"/>
    </source>
</evidence>
<dbReference type="GO" id="GO:0008270">
    <property type="term" value="F:zinc ion binding"/>
    <property type="evidence" value="ECO:0007669"/>
    <property type="project" value="UniProtKB-KW"/>
</dbReference>
<keyword evidence="1" id="KW-0862">Zinc</keyword>
<keyword evidence="6" id="KW-1185">Reference proteome</keyword>
<evidence type="ECO:0000313" key="6">
    <source>
        <dbReference type="Proteomes" id="UP001465755"/>
    </source>
</evidence>
<accession>A0AAW1NW21</accession>
<reference evidence="5 6" key="1">
    <citation type="journal article" date="2024" name="Nat. Commun.">
        <title>Phylogenomics reveals the evolutionary origins of lichenization in chlorophyte algae.</title>
        <authorList>
            <person name="Puginier C."/>
            <person name="Libourel C."/>
            <person name="Otte J."/>
            <person name="Skaloud P."/>
            <person name="Haon M."/>
            <person name="Grisel S."/>
            <person name="Petersen M."/>
            <person name="Berrin J.G."/>
            <person name="Delaux P.M."/>
            <person name="Dal Grande F."/>
            <person name="Keller J."/>
        </authorList>
    </citation>
    <scope>NUCLEOTIDE SEQUENCE [LARGE SCALE GENOMIC DNA]</scope>
    <source>
        <strain evidence="5 6">SAG 2036</strain>
    </source>
</reference>
<feature type="domain" description="SWIM-type" evidence="4">
    <location>
        <begin position="178"/>
        <end position="212"/>
    </location>
</feature>
<gene>
    <name evidence="5" type="ORF">WJX73_007385</name>
</gene>
<feature type="compositionally biased region" description="Basic residues" evidence="3">
    <location>
        <begin position="44"/>
        <end position="54"/>
    </location>
</feature>
<name>A0AAW1NW21_9CHLO</name>
<protein>
    <recommendedName>
        <fullName evidence="4">SWIM-type domain-containing protein</fullName>
    </recommendedName>
</protein>
<keyword evidence="1" id="KW-0479">Metal-binding</keyword>
<comment type="caution">
    <text evidence="5">The sequence shown here is derived from an EMBL/GenBank/DDBJ whole genome shotgun (WGS) entry which is preliminary data.</text>
</comment>
<evidence type="ECO:0000256" key="2">
    <source>
        <dbReference type="SAM" id="Coils"/>
    </source>
</evidence>
<proteinExistence type="predicted"/>
<keyword evidence="2" id="KW-0175">Coiled coil</keyword>
<dbReference type="Proteomes" id="UP001465755">
    <property type="component" value="Unassembled WGS sequence"/>
</dbReference>
<feature type="region of interest" description="Disordered" evidence="3">
    <location>
        <begin position="37"/>
        <end position="72"/>
    </location>
</feature>
<feature type="coiled-coil region" evidence="2">
    <location>
        <begin position="126"/>
        <end position="156"/>
    </location>
</feature>
<sequence length="238" mass="27302">MTSQLNEYEQQRERTIERNRARLLALGIPGLVNAVTEDVQKNSAPKKKAAKRKRDTSQPSRQSRRLHGEDAPEQDELALFKINGDCPFCGKVLQQGHKAHLERCIDSGRPRLDALREQANVEEDPLDAEELRQIELTKEAERIKRQDEKLHELELSGLVDFSEEHAEFMVQGSKGKHYKVALQDEKQTCQCMDYRLRRHACKHIRLVLTQLGIVDAASEWHEAVVGKLKQLESSDHPD</sequence>
<organism evidence="5 6">
    <name type="scientific">Symbiochloris irregularis</name>
    <dbReference type="NCBI Taxonomy" id="706552"/>
    <lineage>
        <taxon>Eukaryota</taxon>
        <taxon>Viridiplantae</taxon>
        <taxon>Chlorophyta</taxon>
        <taxon>core chlorophytes</taxon>
        <taxon>Trebouxiophyceae</taxon>
        <taxon>Trebouxiales</taxon>
        <taxon>Trebouxiaceae</taxon>
        <taxon>Symbiochloris</taxon>
    </lineage>
</organism>
<dbReference type="InterPro" id="IPR007527">
    <property type="entry name" value="Znf_SWIM"/>
</dbReference>
<evidence type="ECO:0000256" key="1">
    <source>
        <dbReference type="PROSITE-ProRule" id="PRU00325"/>
    </source>
</evidence>
<dbReference type="PROSITE" id="PS50966">
    <property type="entry name" value="ZF_SWIM"/>
    <property type="match status" value="1"/>
</dbReference>
<keyword evidence="1" id="KW-0863">Zinc-finger</keyword>
<evidence type="ECO:0000256" key="3">
    <source>
        <dbReference type="SAM" id="MobiDB-lite"/>
    </source>
</evidence>